<dbReference type="EnsemblMetazoa" id="CapteT188266">
    <property type="protein sequence ID" value="CapteP188266"/>
    <property type="gene ID" value="CapteG188266"/>
</dbReference>
<evidence type="ECO:0000256" key="1">
    <source>
        <dbReference type="SAM" id="MobiDB-lite"/>
    </source>
</evidence>
<evidence type="ECO:0000313" key="3">
    <source>
        <dbReference type="EMBL" id="ELT91869.1"/>
    </source>
</evidence>
<protein>
    <recommendedName>
        <fullName evidence="2">ZSWIM1/3 RNaseH-like domain-containing protein</fullName>
    </recommendedName>
</protein>
<dbReference type="OrthoDB" id="444601at2759"/>
<keyword evidence="5" id="KW-1185">Reference proteome</keyword>
<dbReference type="PANTHER" id="PTHR31569:SF4">
    <property type="entry name" value="SWIM-TYPE DOMAIN-CONTAINING PROTEIN"/>
    <property type="match status" value="1"/>
</dbReference>
<dbReference type="EMBL" id="KB310318">
    <property type="protein sequence ID" value="ELT91869.1"/>
    <property type="molecule type" value="Genomic_DNA"/>
</dbReference>
<proteinExistence type="predicted"/>
<name>R7TDT7_CAPTE</name>
<reference evidence="5" key="1">
    <citation type="submission" date="2012-12" db="EMBL/GenBank/DDBJ databases">
        <authorList>
            <person name="Hellsten U."/>
            <person name="Grimwood J."/>
            <person name="Chapman J.A."/>
            <person name="Shapiro H."/>
            <person name="Aerts A."/>
            <person name="Otillar R.P."/>
            <person name="Terry A.Y."/>
            <person name="Boore J.L."/>
            <person name="Simakov O."/>
            <person name="Marletaz F."/>
            <person name="Cho S.-J."/>
            <person name="Edsinger-Gonzales E."/>
            <person name="Havlak P."/>
            <person name="Kuo D.-H."/>
            <person name="Larsson T."/>
            <person name="Lv J."/>
            <person name="Arendt D."/>
            <person name="Savage R."/>
            <person name="Osoegawa K."/>
            <person name="de Jong P."/>
            <person name="Lindberg D.R."/>
            <person name="Seaver E.C."/>
            <person name="Weisblat D.A."/>
            <person name="Putnam N.H."/>
            <person name="Grigoriev I.V."/>
            <person name="Rokhsar D.S."/>
        </authorList>
    </citation>
    <scope>NUCLEOTIDE SEQUENCE</scope>
    <source>
        <strain evidence="5">I ESC-2004</strain>
    </source>
</reference>
<dbReference type="PANTHER" id="PTHR31569">
    <property type="entry name" value="SWIM-TYPE DOMAIN-CONTAINING PROTEIN"/>
    <property type="match status" value="1"/>
</dbReference>
<evidence type="ECO:0000313" key="5">
    <source>
        <dbReference type="Proteomes" id="UP000014760"/>
    </source>
</evidence>
<reference evidence="3 5" key="2">
    <citation type="journal article" date="2013" name="Nature">
        <title>Insights into bilaterian evolution from three spiralian genomes.</title>
        <authorList>
            <person name="Simakov O."/>
            <person name="Marletaz F."/>
            <person name="Cho S.J."/>
            <person name="Edsinger-Gonzales E."/>
            <person name="Havlak P."/>
            <person name="Hellsten U."/>
            <person name="Kuo D.H."/>
            <person name="Larsson T."/>
            <person name="Lv J."/>
            <person name="Arendt D."/>
            <person name="Savage R."/>
            <person name="Osoegawa K."/>
            <person name="de Jong P."/>
            <person name="Grimwood J."/>
            <person name="Chapman J.A."/>
            <person name="Shapiro H."/>
            <person name="Aerts A."/>
            <person name="Otillar R.P."/>
            <person name="Terry A.Y."/>
            <person name="Boore J.L."/>
            <person name="Grigoriev I.V."/>
            <person name="Lindberg D.R."/>
            <person name="Seaver E.C."/>
            <person name="Weisblat D.A."/>
            <person name="Putnam N.H."/>
            <person name="Rokhsar D.S."/>
        </authorList>
    </citation>
    <scope>NUCLEOTIDE SEQUENCE</scope>
    <source>
        <strain evidence="3 5">I ESC-2004</strain>
    </source>
</reference>
<dbReference type="EMBL" id="AMQN01002892">
    <property type="status" value="NOT_ANNOTATED_CDS"/>
    <property type="molecule type" value="Genomic_DNA"/>
</dbReference>
<feature type="compositionally biased region" description="Low complexity" evidence="1">
    <location>
        <begin position="354"/>
        <end position="369"/>
    </location>
</feature>
<feature type="domain" description="ZSWIM1/3 RNaseH-like" evidence="2">
    <location>
        <begin position="137"/>
        <end position="186"/>
    </location>
</feature>
<dbReference type="InterPro" id="IPR052579">
    <property type="entry name" value="Zinc_finger_SWIM"/>
</dbReference>
<accession>R7TDT7</accession>
<feature type="region of interest" description="Disordered" evidence="1">
    <location>
        <begin position="326"/>
        <end position="404"/>
    </location>
</feature>
<sequence length="404" mass="45465">MCVINLARISSKQDCPWMLRINLLEQGDRIGQQLVVSNFNDKYNHPINPYVVSHHTKMRKLDTATVKVAADVLNLKLQTNKKLLLQTLWQKSGKNVLLKDLSNLQQKNKVPTLKTLKELMDHLNGSGLDLHIKVAHNGEEVEELFVMDNEMKTTYESYPEVLLMDATYKLTNDRMALYILMAIEQVIPRHVLLPRQETFGREVGTQKMRISAEKQRDALRLLLQFIYSKGLLAYRNTPLTASSKSPAQFLMGRRLSEPLLLHPSALTDEDHDADVNATIADRESQQAAYNHHSRELNELPVGSPVQVQDQSTKDWGTLAHVTDQVGPRSYEVTTSDGAMLHQNRQHPKPTVMCDASKPAPEEPASAAVSPPAPDESADGSPPDDSPAVRRGTRVRRAPDRLEYH</sequence>
<dbReference type="AlphaFoldDB" id="R7TDT7"/>
<dbReference type="Pfam" id="PF21056">
    <property type="entry name" value="ZSWIM1-3_RNaseH-like"/>
    <property type="match status" value="1"/>
</dbReference>
<gene>
    <name evidence="3" type="ORF">CAPTEDRAFT_188266</name>
</gene>
<organism evidence="3">
    <name type="scientific">Capitella teleta</name>
    <name type="common">Polychaete worm</name>
    <dbReference type="NCBI Taxonomy" id="283909"/>
    <lineage>
        <taxon>Eukaryota</taxon>
        <taxon>Metazoa</taxon>
        <taxon>Spiralia</taxon>
        <taxon>Lophotrochozoa</taxon>
        <taxon>Annelida</taxon>
        <taxon>Polychaeta</taxon>
        <taxon>Sedentaria</taxon>
        <taxon>Scolecida</taxon>
        <taxon>Capitellidae</taxon>
        <taxon>Capitella</taxon>
    </lineage>
</organism>
<evidence type="ECO:0000259" key="2">
    <source>
        <dbReference type="Pfam" id="PF21056"/>
    </source>
</evidence>
<dbReference type="STRING" id="283909.R7TDT7"/>
<dbReference type="InterPro" id="IPR048324">
    <property type="entry name" value="ZSWIM1-3_RNaseH-like"/>
</dbReference>
<evidence type="ECO:0000313" key="4">
    <source>
        <dbReference type="EnsemblMetazoa" id="CapteP188266"/>
    </source>
</evidence>
<dbReference type="Proteomes" id="UP000014760">
    <property type="component" value="Unassembled WGS sequence"/>
</dbReference>
<dbReference type="HOGENOM" id="CLU_681968_0_0_1"/>
<reference evidence="4" key="3">
    <citation type="submission" date="2015-06" db="UniProtKB">
        <authorList>
            <consortium name="EnsemblMetazoa"/>
        </authorList>
    </citation>
    <scope>IDENTIFICATION</scope>
</reference>